<keyword evidence="5" id="KW-1185">Reference proteome</keyword>
<keyword evidence="3" id="KW-0732">Signal</keyword>
<dbReference type="SUPFAM" id="SSF53474">
    <property type="entry name" value="alpha/beta-Hydrolases"/>
    <property type="match status" value="1"/>
</dbReference>
<keyword evidence="1" id="KW-0378">Hydrolase</keyword>
<accession>A0A9P4NER5</accession>
<dbReference type="Proteomes" id="UP000800235">
    <property type="component" value="Unassembled WGS sequence"/>
</dbReference>
<dbReference type="AlphaFoldDB" id="A0A9P4NER5"/>
<dbReference type="InterPro" id="IPR000675">
    <property type="entry name" value="Cutinase/axe"/>
</dbReference>
<evidence type="ECO:0000256" key="1">
    <source>
        <dbReference type="ARBA" id="ARBA00022801"/>
    </source>
</evidence>
<sequence>MTLLLTVAKMRFIVSVALLPLAVLSQKPPAAVQPIGPVVSSSPPLDLNGGASAAAQCAPVHIVVARACSEAPGEGTIASLATLLKQKIPGATSEALTYPAKMPYSGSLPVGVTNMKAAITKYTQLCPTGKLVLLGYSQGGAVLTDTLYRGGGPLVGPKTPKLTAQEGDPRFVLGTSYDTSTNKNKGGVTKRDRSVVPYPTWASKIKPF</sequence>
<proteinExistence type="predicted"/>
<dbReference type="OrthoDB" id="2586582at2759"/>
<dbReference type="Gene3D" id="3.40.50.1820">
    <property type="entry name" value="alpha/beta hydrolase"/>
    <property type="match status" value="1"/>
</dbReference>
<feature type="chain" id="PRO_5040296628" evidence="3">
    <location>
        <begin position="26"/>
        <end position="208"/>
    </location>
</feature>
<organism evidence="4 5">
    <name type="scientific">Tothia fuscella</name>
    <dbReference type="NCBI Taxonomy" id="1048955"/>
    <lineage>
        <taxon>Eukaryota</taxon>
        <taxon>Fungi</taxon>
        <taxon>Dikarya</taxon>
        <taxon>Ascomycota</taxon>
        <taxon>Pezizomycotina</taxon>
        <taxon>Dothideomycetes</taxon>
        <taxon>Pleosporomycetidae</taxon>
        <taxon>Venturiales</taxon>
        <taxon>Cylindrosympodiaceae</taxon>
        <taxon>Tothia</taxon>
    </lineage>
</organism>
<evidence type="ECO:0000256" key="2">
    <source>
        <dbReference type="ARBA" id="ARBA00023157"/>
    </source>
</evidence>
<dbReference type="SMART" id="SM01110">
    <property type="entry name" value="Cutinase"/>
    <property type="match status" value="1"/>
</dbReference>
<dbReference type="EMBL" id="MU007133">
    <property type="protein sequence ID" value="KAF2417992.1"/>
    <property type="molecule type" value="Genomic_DNA"/>
</dbReference>
<dbReference type="PANTHER" id="PTHR33630">
    <property type="entry name" value="CUTINASE RV1984C-RELATED-RELATED"/>
    <property type="match status" value="1"/>
</dbReference>
<dbReference type="PANTHER" id="PTHR33630:SF9">
    <property type="entry name" value="CUTINASE 4"/>
    <property type="match status" value="1"/>
</dbReference>
<dbReference type="InterPro" id="IPR029058">
    <property type="entry name" value="AB_hydrolase_fold"/>
</dbReference>
<reference evidence="4" key="1">
    <citation type="journal article" date="2020" name="Stud. Mycol.">
        <title>101 Dothideomycetes genomes: a test case for predicting lifestyles and emergence of pathogens.</title>
        <authorList>
            <person name="Haridas S."/>
            <person name="Albert R."/>
            <person name="Binder M."/>
            <person name="Bloem J."/>
            <person name="Labutti K."/>
            <person name="Salamov A."/>
            <person name="Andreopoulos B."/>
            <person name="Baker S."/>
            <person name="Barry K."/>
            <person name="Bills G."/>
            <person name="Bluhm B."/>
            <person name="Cannon C."/>
            <person name="Castanera R."/>
            <person name="Culley D."/>
            <person name="Daum C."/>
            <person name="Ezra D."/>
            <person name="Gonzalez J."/>
            <person name="Henrissat B."/>
            <person name="Kuo A."/>
            <person name="Liang C."/>
            <person name="Lipzen A."/>
            <person name="Lutzoni F."/>
            <person name="Magnuson J."/>
            <person name="Mondo S."/>
            <person name="Nolan M."/>
            <person name="Ohm R."/>
            <person name="Pangilinan J."/>
            <person name="Park H.-J."/>
            <person name="Ramirez L."/>
            <person name="Alfaro M."/>
            <person name="Sun H."/>
            <person name="Tritt A."/>
            <person name="Yoshinaga Y."/>
            <person name="Zwiers L.-H."/>
            <person name="Turgeon B."/>
            <person name="Goodwin S."/>
            <person name="Spatafora J."/>
            <person name="Crous P."/>
            <person name="Grigoriev I."/>
        </authorList>
    </citation>
    <scope>NUCLEOTIDE SEQUENCE</scope>
    <source>
        <strain evidence="4">CBS 130266</strain>
    </source>
</reference>
<comment type="caution">
    <text evidence="4">The sequence shown here is derived from an EMBL/GenBank/DDBJ whole genome shotgun (WGS) entry which is preliminary data.</text>
</comment>
<evidence type="ECO:0000313" key="4">
    <source>
        <dbReference type="EMBL" id="KAF2417992.1"/>
    </source>
</evidence>
<evidence type="ECO:0000256" key="3">
    <source>
        <dbReference type="SAM" id="SignalP"/>
    </source>
</evidence>
<dbReference type="Pfam" id="PF01083">
    <property type="entry name" value="Cutinase"/>
    <property type="match status" value="1"/>
</dbReference>
<gene>
    <name evidence="4" type="ORF">EJ08DRAFT_683977</name>
</gene>
<dbReference type="GO" id="GO:0052689">
    <property type="term" value="F:carboxylic ester hydrolase activity"/>
    <property type="evidence" value="ECO:0007669"/>
    <property type="project" value="UniProtKB-ARBA"/>
</dbReference>
<keyword evidence="2" id="KW-1015">Disulfide bond</keyword>
<protein>
    <submittedName>
        <fullName evidence="4">Alpha/beta-hydrolase</fullName>
    </submittedName>
</protein>
<name>A0A9P4NER5_9PEZI</name>
<evidence type="ECO:0000313" key="5">
    <source>
        <dbReference type="Proteomes" id="UP000800235"/>
    </source>
</evidence>
<feature type="signal peptide" evidence="3">
    <location>
        <begin position="1"/>
        <end position="25"/>
    </location>
</feature>